<dbReference type="InterPro" id="IPR025555">
    <property type="entry name" value="YppG"/>
</dbReference>
<evidence type="ECO:0000313" key="2">
    <source>
        <dbReference type="EMBL" id="RDI43034.1"/>
    </source>
</evidence>
<evidence type="ECO:0000313" key="3">
    <source>
        <dbReference type="Proteomes" id="UP000255326"/>
    </source>
</evidence>
<accession>A0A370GKZ0</accession>
<dbReference type="AlphaFoldDB" id="A0A370GKZ0"/>
<gene>
    <name evidence="2" type="ORF">DFR59_10484</name>
</gene>
<keyword evidence="3" id="KW-1185">Reference proteome</keyword>
<sequence>MRRLNGLQWDSPGMAQRLNQGRNPYQQPPAPLYPGQGPYMMPHPQYGPGSMPFPQQGNGANPYGQSAYYPYQQSSQIFQNPLQPPEPEMNLQQQSQGYANPYPKASFLQKPQGSPMSSVMNSFKGQDGNIDFNKMMNTAGQMMSAVNQVSSMVKGLGGMFKI</sequence>
<dbReference type="RefSeq" id="WP_245948427.1">
    <property type="nucleotide sequence ID" value="NZ_QQAY01000004.1"/>
</dbReference>
<reference evidence="2 3" key="1">
    <citation type="submission" date="2018-07" db="EMBL/GenBank/DDBJ databases">
        <title>Genomic Encyclopedia of Type Strains, Phase IV (KMG-IV): sequencing the most valuable type-strain genomes for metagenomic binning, comparative biology and taxonomic classification.</title>
        <authorList>
            <person name="Goeker M."/>
        </authorList>
    </citation>
    <scope>NUCLEOTIDE SEQUENCE [LARGE SCALE GENOMIC DNA]</scope>
    <source>
        <strain evidence="2 3">DSM 25281</strain>
    </source>
</reference>
<proteinExistence type="predicted"/>
<dbReference type="Pfam" id="PF14179">
    <property type="entry name" value="YppG"/>
    <property type="match status" value="1"/>
</dbReference>
<dbReference type="EMBL" id="QQAY01000004">
    <property type="protein sequence ID" value="RDI43034.1"/>
    <property type="molecule type" value="Genomic_DNA"/>
</dbReference>
<feature type="region of interest" description="Disordered" evidence="1">
    <location>
        <begin position="1"/>
        <end position="43"/>
    </location>
</feature>
<name>A0A370GKZ0_9BACI</name>
<feature type="region of interest" description="Disordered" evidence="1">
    <location>
        <begin position="78"/>
        <end position="104"/>
    </location>
</feature>
<evidence type="ECO:0000256" key="1">
    <source>
        <dbReference type="SAM" id="MobiDB-lite"/>
    </source>
</evidence>
<protein>
    <submittedName>
        <fullName evidence="2">YppG-like protein</fullName>
    </submittedName>
</protein>
<comment type="caution">
    <text evidence="2">The sequence shown here is derived from an EMBL/GenBank/DDBJ whole genome shotgun (WGS) entry which is preliminary data.</text>
</comment>
<organism evidence="2 3">
    <name type="scientific">Falsibacillus pallidus</name>
    <dbReference type="NCBI Taxonomy" id="493781"/>
    <lineage>
        <taxon>Bacteria</taxon>
        <taxon>Bacillati</taxon>
        <taxon>Bacillota</taxon>
        <taxon>Bacilli</taxon>
        <taxon>Bacillales</taxon>
        <taxon>Bacillaceae</taxon>
        <taxon>Falsibacillus</taxon>
    </lineage>
</organism>
<dbReference type="Proteomes" id="UP000255326">
    <property type="component" value="Unassembled WGS sequence"/>
</dbReference>